<dbReference type="Gene3D" id="3.30.200.20">
    <property type="entry name" value="Phosphorylase Kinase, domain 1"/>
    <property type="match status" value="1"/>
</dbReference>
<dbReference type="EC" id="2.7.11.1" evidence="2"/>
<feature type="domain" description="Protein kinase" evidence="17">
    <location>
        <begin position="251"/>
        <end position="525"/>
    </location>
</feature>
<dbReference type="GO" id="GO:0004674">
    <property type="term" value="F:protein serine/threonine kinase activity"/>
    <property type="evidence" value="ECO:0007669"/>
    <property type="project" value="UniProtKB-KW"/>
</dbReference>
<evidence type="ECO:0000256" key="2">
    <source>
        <dbReference type="ARBA" id="ARBA00012513"/>
    </source>
</evidence>
<keyword evidence="10 15" id="KW-1133">Transmembrane helix</keyword>
<dbReference type="GO" id="GO:0005886">
    <property type="term" value="C:plasma membrane"/>
    <property type="evidence" value="ECO:0007669"/>
    <property type="project" value="UniProtKB-SubCell"/>
</dbReference>
<name>A0AAV5IPZ3_9ROSI</name>
<evidence type="ECO:0000256" key="14">
    <source>
        <dbReference type="PROSITE-ProRule" id="PRU10141"/>
    </source>
</evidence>
<evidence type="ECO:0000256" key="7">
    <source>
        <dbReference type="ARBA" id="ARBA00022741"/>
    </source>
</evidence>
<evidence type="ECO:0000256" key="4">
    <source>
        <dbReference type="ARBA" id="ARBA00022527"/>
    </source>
</evidence>
<dbReference type="Gene3D" id="1.10.510.10">
    <property type="entry name" value="Transferase(Phosphotransferase) domain 1"/>
    <property type="match status" value="1"/>
</dbReference>
<dbReference type="PANTHER" id="PTHR47982:SF9">
    <property type="entry name" value="NON-SPECIFIC SERINE_THREONINE PROTEIN KINASE"/>
    <property type="match status" value="1"/>
</dbReference>
<feature type="signal peptide" evidence="16">
    <location>
        <begin position="1"/>
        <end position="20"/>
    </location>
</feature>
<dbReference type="Pfam" id="PF07714">
    <property type="entry name" value="PK_Tyr_Ser-Thr"/>
    <property type="match status" value="1"/>
</dbReference>
<evidence type="ECO:0000256" key="10">
    <source>
        <dbReference type="ARBA" id="ARBA00022989"/>
    </source>
</evidence>
<keyword evidence="16" id="KW-0732">Signal</keyword>
<evidence type="ECO:0000256" key="8">
    <source>
        <dbReference type="ARBA" id="ARBA00022777"/>
    </source>
</evidence>
<dbReference type="GO" id="GO:0005524">
    <property type="term" value="F:ATP binding"/>
    <property type="evidence" value="ECO:0007669"/>
    <property type="project" value="UniProtKB-UniRule"/>
</dbReference>
<keyword evidence="11 15" id="KW-0472">Membrane</keyword>
<dbReference type="EMBL" id="BPVZ01000016">
    <property type="protein sequence ID" value="GKV01203.1"/>
    <property type="molecule type" value="Genomic_DNA"/>
</dbReference>
<evidence type="ECO:0000259" key="17">
    <source>
        <dbReference type="PROSITE" id="PS50011"/>
    </source>
</evidence>
<evidence type="ECO:0000256" key="12">
    <source>
        <dbReference type="ARBA" id="ARBA00047899"/>
    </source>
</evidence>
<evidence type="ECO:0000256" key="3">
    <source>
        <dbReference type="ARBA" id="ARBA00022475"/>
    </source>
</evidence>
<gene>
    <name evidence="18" type="ORF">SLEP1_g13775</name>
</gene>
<evidence type="ECO:0000256" key="6">
    <source>
        <dbReference type="ARBA" id="ARBA00022692"/>
    </source>
</evidence>
<keyword evidence="5" id="KW-0808">Transferase</keyword>
<feature type="binding site" evidence="14">
    <location>
        <position position="279"/>
    </location>
    <ligand>
        <name>ATP</name>
        <dbReference type="ChEBI" id="CHEBI:30616"/>
    </ligand>
</feature>
<dbReference type="SUPFAM" id="SSF56112">
    <property type="entry name" value="Protein kinase-like (PK-like)"/>
    <property type="match status" value="1"/>
</dbReference>
<protein>
    <recommendedName>
        <fullName evidence="2">non-specific serine/threonine protein kinase</fullName>
        <ecNumber evidence="2">2.7.11.1</ecNumber>
    </recommendedName>
</protein>
<keyword evidence="8" id="KW-0418">Kinase</keyword>
<evidence type="ECO:0000256" key="1">
    <source>
        <dbReference type="ARBA" id="ARBA00004162"/>
    </source>
</evidence>
<keyword evidence="3" id="KW-1003">Cell membrane</keyword>
<keyword evidence="7 14" id="KW-0547">Nucleotide-binding</keyword>
<dbReference type="PANTHER" id="PTHR47982">
    <property type="entry name" value="PROLINE-RICH RECEPTOR-LIKE PROTEIN KINASE PERK4"/>
    <property type="match status" value="1"/>
</dbReference>
<dbReference type="InterPro" id="IPR011009">
    <property type="entry name" value="Kinase-like_dom_sf"/>
</dbReference>
<evidence type="ECO:0000256" key="11">
    <source>
        <dbReference type="ARBA" id="ARBA00023136"/>
    </source>
</evidence>
<dbReference type="InterPro" id="IPR001245">
    <property type="entry name" value="Ser-Thr/Tyr_kinase_cat_dom"/>
</dbReference>
<evidence type="ECO:0000256" key="5">
    <source>
        <dbReference type="ARBA" id="ARBA00022679"/>
    </source>
</evidence>
<sequence length="542" mass="60253">MHLFLWQRLPLLILIQLLEPNYTSHKLYAEALLICKSRVCSPQHSSLRSGRFPCLRQWAFANCYEQKDPEVVTLYPPSLCPTQTCIDSCLIVDVIPGISCCLSFPARLIQLSSVASVLFQSSSPIHLQEQLYRSRNRRIAASIDADNSVPTLTPVQANDLKKSKKQTSAAIIGGASGALLVIIVLVIVYICLMRVKRFMRRTSETGSSIPSSPTELQRVNTSQYPGAVSPYGPRSLKQLTMMELKHATSNFSESNIIGEGIFGLVYKGLLQDGSIVAIKRCLHIPVQSFLQKVKQIAQVSNKHLVKLVGYYEASNQQLLVYDYIPNGNIGNYLYDNEGLPTGQLNMRQRLLIALGAAKGLEHLHSLVPPLLHMHFRSSNVLLDENFTAKVSDFGLSKLVSEHHSGASSSAFDCFLDPELYSSKNYSAQSDVYSFGVFLLELISGRATNCRNQLHSEANLVLQAKECSDVISFVDQTLGDDCIRAAKQIMKLALQCINMSLRRPSMRNVVKELERIQEREVGHLHLELGEEIGAVTLGSELFK</sequence>
<reference evidence="18 19" key="1">
    <citation type="journal article" date="2021" name="Commun. Biol.">
        <title>The genome of Shorea leprosula (Dipterocarpaceae) highlights the ecological relevance of drought in aseasonal tropical rainforests.</title>
        <authorList>
            <person name="Ng K.K.S."/>
            <person name="Kobayashi M.J."/>
            <person name="Fawcett J.A."/>
            <person name="Hatakeyama M."/>
            <person name="Paape T."/>
            <person name="Ng C.H."/>
            <person name="Ang C.C."/>
            <person name="Tnah L.H."/>
            <person name="Lee C.T."/>
            <person name="Nishiyama T."/>
            <person name="Sese J."/>
            <person name="O'Brien M.J."/>
            <person name="Copetti D."/>
            <person name="Mohd Noor M.I."/>
            <person name="Ong R.C."/>
            <person name="Putra M."/>
            <person name="Sireger I.Z."/>
            <person name="Indrioko S."/>
            <person name="Kosugi Y."/>
            <person name="Izuno A."/>
            <person name="Isagi Y."/>
            <person name="Lee S.L."/>
            <person name="Shimizu K.K."/>
        </authorList>
    </citation>
    <scope>NUCLEOTIDE SEQUENCE [LARGE SCALE GENOMIC DNA]</scope>
    <source>
        <strain evidence="18">214</strain>
    </source>
</reference>
<dbReference type="InterPro" id="IPR047117">
    <property type="entry name" value="PERK1-13-like"/>
</dbReference>
<evidence type="ECO:0000313" key="18">
    <source>
        <dbReference type="EMBL" id="GKV01203.1"/>
    </source>
</evidence>
<evidence type="ECO:0000313" key="19">
    <source>
        <dbReference type="Proteomes" id="UP001054252"/>
    </source>
</evidence>
<evidence type="ECO:0000256" key="16">
    <source>
        <dbReference type="SAM" id="SignalP"/>
    </source>
</evidence>
<comment type="catalytic activity">
    <reaction evidence="13">
        <text>L-seryl-[protein] + ATP = O-phospho-L-seryl-[protein] + ADP + H(+)</text>
        <dbReference type="Rhea" id="RHEA:17989"/>
        <dbReference type="Rhea" id="RHEA-COMP:9863"/>
        <dbReference type="Rhea" id="RHEA-COMP:11604"/>
        <dbReference type="ChEBI" id="CHEBI:15378"/>
        <dbReference type="ChEBI" id="CHEBI:29999"/>
        <dbReference type="ChEBI" id="CHEBI:30616"/>
        <dbReference type="ChEBI" id="CHEBI:83421"/>
        <dbReference type="ChEBI" id="CHEBI:456216"/>
        <dbReference type="EC" id="2.7.11.1"/>
    </reaction>
</comment>
<dbReference type="PROSITE" id="PS00107">
    <property type="entry name" value="PROTEIN_KINASE_ATP"/>
    <property type="match status" value="1"/>
</dbReference>
<dbReference type="Proteomes" id="UP001054252">
    <property type="component" value="Unassembled WGS sequence"/>
</dbReference>
<accession>A0AAV5IPZ3</accession>
<evidence type="ECO:0000256" key="9">
    <source>
        <dbReference type="ARBA" id="ARBA00022840"/>
    </source>
</evidence>
<feature type="transmembrane region" description="Helical" evidence="15">
    <location>
        <begin position="169"/>
        <end position="192"/>
    </location>
</feature>
<comment type="subcellular location">
    <subcellularLocation>
        <location evidence="1">Cell membrane</location>
        <topology evidence="1">Single-pass membrane protein</topology>
    </subcellularLocation>
</comment>
<comment type="caution">
    <text evidence="18">The sequence shown here is derived from an EMBL/GenBank/DDBJ whole genome shotgun (WGS) entry which is preliminary data.</text>
</comment>
<evidence type="ECO:0000256" key="15">
    <source>
        <dbReference type="SAM" id="Phobius"/>
    </source>
</evidence>
<dbReference type="PROSITE" id="PS50011">
    <property type="entry name" value="PROTEIN_KINASE_DOM"/>
    <property type="match status" value="1"/>
</dbReference>
<keyword evidence="9 14" id="KW-0067">ATP-binding</keyword>
<dbReference type="AlphaFoldDB" id="A0AAV5IPZ3"/>
<organism evidence="18 19">
    <name type="scientific">Rubroshorea leprosula</name>
    <dbReference type="NCBI Taxonomy" id="152421"/>
    <lineage>
        <taxon>Eukaryota</taxon>
        <taxon>Viridiplantae</taxon>
        <taxon>Streptophyta</taxon>
        <taxon>Embryophyta</taxon>
        <taxon>Tracheophyta</taxon>
        <taxon>Spermatophyta</taxon>
        <taxon>Magnoliopsida</taxon>
        <taxon>eudicotyledons</taxon>
        <taxon>Gunneridae</taxon>
        <taxon>Pentapetalae</taxon>
        <taxon>rosids</taxon>
        <taxon>malvids</taxon>
        <taxon>Malvales</taxon>
        <taxon>Dipterocarpaceae</taxon>
        <taxon>Rubroshorea</taxon>
    </lineage>
</organism>
<keyword evidence="19" id="KW-1185">Reference proteome</keyword>
<dbReference type="InterPro" id="IPR017441">
    <property type="entry name" value="Protein_kinase_ATP_BS"/>
</dbReference>
<keyword evidence="4" id="KW-0723">Serine/threonine-protein kinase</keyword>
<feature type="chain" id="PRO_5043910306" description="non-specific serine/threonine protein kinase" evidence="16">
    <location>
        <begin position="21"/>
        <end position="542"/>
    </location>
</feature>
<evidence type="ECO:0000256" key="13">
    <source>
        <dbReference type="ARBA" id="ARBA00048679"/>
    </source>
</evidence>
<comment type="catalytic activity">
    <reaction evidence="12">
        <text>L-threonyl-[protein] + ATP = O-phospho-L-threonyl-[protein] + ADP + H(+)</text>
        <dbReference type="Rhea" id="RHEA:46608"/>
        <dbReference type="Rhea" id="RHEA-COMP:11060"/>
        <dbReference type="Rhea" id="RHEA-COMP:11605"/>
        <dbReference type="ChEBI" id="CHEBI:15378"/>
        <dbReference type="ChEBI" id="CHEBI:30013"/>
        <dbReference type="ChEBI" id="CHEBI:30616"/>
        <dbReference type="ChEBI" id="CHEBI:61977"/>
        <dbReference type="ChEBI" id="CHEBI:456216"/>
        <dbReference type="EC" id="2.7.11.1"/>
    </reaction>
</comment>
<keyword evidence="6 15" id="KW-0812">Transmembrane</keyword>
<proteinExistence type="predicted"/>
<dbReference type="InterPro" id="IPR000719">
    <property type="entry name" value="Prot_kinase_dom"/>
</dbReference>